<name>A0A830GUW7_9CREN</name>
<organism evidence="1 2">
    <name type="scientific">Thermocladium modestius</name>
    <dbReference type="NCBI Taxonomy" id="62609"/>
    <lineage>
        <taxon>Archaea</taxon>
        <taxon>Thermoproteota</taxon>
        <taxon>Thermoprotei</taxon>
        <taxon>Thermoproteales</taxon>
        <taxon>Thermoproteaceae</taxon>
        <taxon>Thermocladium</taxon>
    </lineage>
</organism>
<reference evidence="1" key="2">
    <citation type="submission" date="2020-09" db="EMBL/GenBank/DDBJ databases">
        <authorList>
            <person name="Sun Q."/>
            <person name="Ohkuma M."/>
        </authorList>
    </citation>
    <scope>NUCLEOTIDE SEQUENCE</scope>
    <source>
        <strain evidence="1">JCM 10088</strain>
    </source>
</reference>
<sequence length="474" mass="50961">MYLAGPVSLGARLAAAGFPNFRQINASNIKDVPPGSVVAVDWGYLIKNINSSSVTNYLEPLLRGHDFIIISINGSDALAAEVAIANAWREAFNSNVVVVPGPGNEDYVVAAAIGSRVLLMGPATASDLGVKRYEWSEFMVSSTRPTSSQLFGLIASSFQPLSSSTAGSDVCEYMASQYNAVPGQVNYINGGNTYFFLTGQEYVYDNQYGIDTDTEYAADFCIAVSGDVNLGAFNNIRYPYIPGNTWTWIWVRPGPGTSINWLSSYQDYYSSYECAKGVVTPDMAPVCPINGVTFAGWGYWWGIYPMAGQDQESYDVGVGISTSGVGFTGGVNVMVPPSTISIYGEPSVALSTNYTWVMQPSVSYAMEPNSLDTATSNFYIVNGALTWGASSFVEIAVPMGVSASVNTGGWMGCTNELASLDMYWLVFYPQPPPSLTPYFHVINWGYAHQSSSTGGWRFSCTGNGLPPQSPPPQS</sequence>
<dbReference type="EMBL" id="BMNL01000002">
    <property type="protein sequence ID" value="GGP20481.1"/>
    <property type="molecule type" value="Genomic_DNA"/>
</dbReference>
<protein>
    <submittedName>
        <fullName evidence="1">Uncharacterized protein</fullName>
    </submittedName>
</protein>
<proteinExistence type="predicted"/>
<reference evidence="1" key="1">
    <citation type="journal article" date="2014" name="Int. J. Syst. Evol. Microbiol.">
        <title>Complete genome sequence of Corynebacterium casei LMG S-19264T (=DSM 44701T), isolated from a smear-ripened cheese.</title>
        <authorList>
            <consortium name="US DOE Joint Genome Institute (JGI-PGF)"/>
            <person name="Walter F."/>
            <person name="Albersmeier A."/>
            <person name="Kalinowski J."/>
            <person name="Ruckert C."/>
        </authorList>
    </citation>
    <scope>NUCLEOTIDE SEQUENCE</scope>
    <source>
        <strain evidence="1">JCM 10088</strain>
    </source>
</reference>
<evidence type="ECO:0000313" key="1">
    <source>
        <dbReference type="EMBL" id="GGP20481.1"/>
    </source>
</evidence>
<dbReference type="Proteomes" id="UP000610960">
    <property type="component" value="Unassembled WGS sequence"/>
</dbReference>
<comment type="caution">
    <text evidence="1">The sequence shown here is derived from an EMBL/GenBank/DDBJ whole genome shotgun (WGS) entry which is preliminary data.</text>
</comment>
<keyword evidence="2" id="KW-1185">Reference proteome</keyword>
<accession>A0A830GUW7</accession>
<dbReference type="AlphaFoldDB" id="A0A830GUW7"/>
<gene>
    <name evidence="1" type="ORF">GCM10007981_08740</name>
</gene>
<evidence type="ECO:0000313" key="2">
    <source>
        <dbReference type="Proteomes" id="UP000610960"/>
    </source>
</evidence>